<dbReference type="InterPro" id="IPR011491">
    <property type="entry name" value="FlgE_D2"/>
</dbReference>
<organism evidence="11 12">
    <name type="scientific">Idiomarina baltica</name>
    <dbReference type="NCBI Taxonomy" id="190892"/>
    <lineage>
        <taxon>Bacteria</taxon>
        <taxon>Pseudomonadati</taxon>
        <taxon>Pseudomonadota</taxon>
        <taxon>Gammaproteobacteria</taxon>
        <taxon>Alteromonadales</taxon>
        <taxon>Idiomarinaceae</taxon>
        <taxon>Idiomarina</taxon>
    </lineage>
</organism>
<gene>
    <name evidence="11" type="ORF">DCR58_07480</name>
</gene>
<evidence type="ECO:0000259" key="9">
    <source>
        <dbReference type="Pfam" id="PF07559"/>
    </source>
</evidence>
<feature type="domain" description="Flagellar basal body rod protein N-terminal" evidence="7">
    <location>
        <begin position="3"/>
        <end position="33"/>
    </location>
</feature>
<dbReference type="Pfam" id="PF07559">
    <property type="entry name" value="FlgE_D2"/>
    <property type="match status" value="1"/>
</dbReference>
<dbReference type="GO" id="GO:0071978">
    <property type="term" value="P:bacterial-type flagellum-dependent swarming motility"/>
    <property type="evidence" value="ECO:0007669"/>
    <property type="project" value="TreeGrafter"/>
</dbReference>
<dbReference type="InterPro" id="IPR020013">
    <property type="entry name" value="Flagellar_FlgE/F/G"/>
</dbReference>
<dbReference type="NCBIfam" id="TIGR03506">
    <property type="entry name" value="FlgEFG_subfam"/>
    <property type="match status" value="1"/>
</dbReference>
<feature type="region of interest" description="Disordered" evidence="6">
    <location>
        <begin position="240"/>
        <end position="263"/>
    </location>
</feature>
<evidence type="ECO:0000256" key="5">
    <source>
        <dbReference type="RuleBase" id="RU362116"/>
    </source>
</evidence>
<keyword evidence="11" id="KW-0969">Cilium</keyword>
<dbReference type="PANTHER" id="PTHR30435">
    <property type="entry name" value="FLAGELLAR PROTEIN"/>
    <property type="match status" value="1"/>
</dbReference>
<dbReference type="GO" id="GO:0009425">
    <property type="term" value="C:bacterial-type flagellum basal body"/>
    <property type="evidence" value="ECO:0007669"/>
    <property type="project" value="UniProtKB-SubCell"/>
</dbReference>
<dbReference type="PANTHER" id="PTHR30435:SF1">
    <property type="entry name" value="FLAGELLAR HOOK PROTEIN FLGE"/>
    <property type="match status" value="1"/>
</dbReference>
<dbReference type="STRING" id="314276.OS145_10997"/>
<evidence type="ECO:0000313" key="11">
    <source>
        <dbReference type="EMBL" id="HAR56611.1"/>
    </source>
</evidence>
<dbReference type="PROSITE" id="PS00588">
    <property type="entry name" value="FLAGELLA_BB_ROD"/>
    <property type="match status" value="1"/>
</dbReference>
<dbReference type="Pfam" id="PF22692">
    <property type="entry name" value="LlgE_F_G_D1"/>
    <property type="match status" value="1"/>
</dbReference>
<dbReference type="Pfam" id="PF06429">
    <property type="entry name" value="Flg_bbr_C"/>
    <property type="match status" value="1"/>
</dbReference>
<feature type="domain" description="Flagellar hook protein FlgE/F/G-like D1" evidence="10">
    <location>
        <begin position="83"/>
        <end position="154"/>
    </location>
</feature>
<protein>
    <recommendedName>
        <fullName evidence="3 5">Flagellar hook protein FlgE</fullName>
    </recommendedName>
</protein>
<dbReference type="AlphaFoldDB" id="A0A348WPZ9"/>
<feature type="domain" description="Flagellar hook protein FlgE D2" evidence="9">
    <location>
        <begin position="168"/>
        <end position="346"/>
    </location>
</feature>
<dbReference type="Proteomes" id="UP000262878">
    <property type="component" value="Unassembled WGS sequence"/>
</dbReference>
<keyword evidence="11" id="KW-0282">Flagellum</keyword>
<comment type="similarity">
    <text evidence="2 5">Belongs to the flagella basal body rod proteins family.</text>
</comment>
<evidence type="ECO:0000256" key="1">
    <source>
        <dbReference type="ARBA" id="ARBA00004117"/>
    </source>
</evidence>
<evidence type="ECO:0000259" key="8">
    <source>
        <dbReference type="Pfam" id="PF06429"/>
    </source>
</evidence>
<keyword evidence="11" id="KW-0966">Cell projection</keyword>
<evidence type="ECO:0000259" key="7">
    <source>
        <dbReference type="Pfam" id="PF00460"/>
    </source>
</evidence>
<dbReference type="Gene3D" id="2.60.98.20">
    <property type="entry name" value="Flagellar hook protein FlgE"/>
    <property type="match status" value="1"/>
</dbReference>
<feature type="region of interest" description="Disordered" evidence="6">
    <location>
        <begin position="175"/>
        <end position="195"/>
    </location>
</feature>
<evidence type="ECO:0000256" key="6">
    <source>
        <dbReference type="SAM" id="MobiDB-lite"/>
    </source>
</evidence>
<comment type="caution">
    <text evidence="11">The sequence shown here is derived from an EMBL/GenBank/DDBJ whole genome shotgun (WGS) entry which is preliminary data.</text>
</comment>
<evidence type="ECO:0000256" key="4">
    <source>
        <dbReference type="ARBA" id="ARBA00023143"/>
    </source>
</evidence>
<evidence type="ECO:0000259" key="10">
    <source>
        <dbReference type="Pfam" id="PF22692"/>
    </source>
</evidence>
<dbReference type="InterPro" id="IPR019776">
    <property type="entry name" value="Flagellar_basal_body_rod_CS"/>
</dbReference>
<sequence length="466" mass="49113">MSFNIALSGISSAQKDLDVTANNVANVRTTGFKGSRAEFADVFANNIFSGSDQQTGNGSATASVAQQFSQGTLNFTQNSLDMAISGNGFFATTSGIAQQDFTYTRAGAFKLNDDSYIVNNQGRFLHGFPVDSASGATQSTSLAASGPIRIPDSAGAPSATENQYQSFNLDARAPGIDVSNGFNPEDPTSYTSSTSTTIYDSLGESHVMTTYYVKRNAADVGGQENVWDVYNTVDGQMVDTNPSQGYTGAPSYEPSPGDGVDNTVSSQRIVFDQSGSPVGVPNPGGYNLDSDTFPPASISLANVLSNGADTSQNVQIFYRDRLDQGGDTAPTQFASDFSVNLLEQDGTTVGRLTNIDIAEDGLISASYSNGDVQYLGKVALVRFANEQGLTQLGDASWSESQSSGIATSGEANSGVFGTIEASALENSNVDLTKELVDLISAQRNFQANSRSLEINNSLQQNILQIR</sequence>
<dbReference type="GO" id="GO:0009424">
    <property type="term" value="C:bacterial-type flagellum hook"/>
    <property type="evidence" value="ECO:0007669"/>
    <property type="project" value="TreeGrafter"/>
</dbReference>
<dbReference type="Pfam" id="PF00460">
    <property type="entry name" value="Flg_bb_rod"/>
    <property type="match status" value="1"/>
</dbReference>
<dbReference type="InterPro" id="IPR010930">
    <property type="entry name" value="Flg_bb/hook_C_dom"/>
</dbReference>
<comment type="function">
    <text evidence="5">A flexible structure which links the flagellar filament to the drive apparatus in the basal body.</text>
</comment>
<keyword evidence="4 5" id="KW-0975">Bacterial flagellum</keyword>
<name>A0A348WPZ9_9GAMM</name>
<dbReference type="InterPro" id="IPR037925">
    <property type="entry name" value="FlgE/F/G-like"/>
</dbReference>
<dbReference type="InterPro" id="IPR053967">
    <property type="entry name" value="LlgE_F_G-like_D1"/>
</dbReference>
<dbReference type="EMBL" id="DMUP01000173">
    <property type="protein sequence ID" value="HAR56611.1"/>
    <property type="molecule type" value="Genomic_DNA"/>
</dbReference>
<proteinExistence type="inferred from homology"/>
<reference evidence="11 12" key="1">
    <citation type="journal article" date="2018" name="Nat. Biotechnol.">
        <title>A standardized bacterial taxonomy based on genome phylogeny substantially revises the tree of life.</title>
        <authorList>
            <person name="Parks D.H."/>
            <person name="Chuvochina M."/>
            <person name="Waite D.W."/>
            <person name="Rinke C."/>
            <person name="Skarshewski A."/>
            <person name="Chaumeil P.A."/>
            <person name="Hugenholtz P."/>
        </authorList>
    </citation>
    <scope>NUCLEOTIDE SEQUENCE [LARGE SCALE GENOMIC DNA]</scope>
    <source>
        <strain evidence="11">UBA9360</strain>
    </source>
</reference>
<comment type="subcellular location">
    <subcellularLocation>
        <location evidence="1 5">Bacterial flagellum basal body</location>
    </subcellularLocation>
</comment>
<evidence type="ECO:0000256" key="2">
    <source>
        <dbReference type="ARBA" id="ARBA00009677"/>
    </source>
</evidence>
<dbReference type="NCBIfam" id="NF004240">
    <property type="entry name" value="PRK05682.1-4"/>
    <property type="match status" value="1"/>
</dbReference>
<feature type="domain" description="Flagellar basal-body/hook protein C-terminal" evidence="8">
    <location>
        <begin position="422"/>
        <end position="465"/>
    </location>
</feature>
<dbReference type="SUPFAM" id="SSF117143">
    <property type="entry name" value="Flagellar hook protein flgE"/>
    <property type="match status" value="1"/>
</dbReference>
<accession>A0A348WPZ9</accession>
<dbReference type="RefSeq" id="WP_006954852.1">
    <property type="nucleotide sequence ID" value="NZ_DAIRLQ010000007.1"/>
</dbReference>
<dbReference type="GO" id="GO:0005829">
    <property type="term" value="C:cytosol"/>
    <property type="evidence" value="ECO:0007669"/>
    <property type="project" value="TreeGrafter"/>
</dbReference>
<dbReference type="InterPro" id="IPR037058">
    <property type="entry name" value="Falgellar_hook_FlgE_sf"/>
</dbReference>
<dbReference type="InterPro" id="IPR001444">
    <property type="entry name" value="Flag_bb_rod_N"/>
</dbReference>
<evidence type="ECO:0000256" key="3">
    <source>
        <dbReference type="ARBA" id="ARBA00019015"/>
    </source>
</evidence>
<evidence type="ECO:0000313" key="12">
    <source>
        <dbReference type="Proteomes" id="UP000262878"/>
    </source>
</evidence>